<name>W7TIX8_9STRA</name>
<evidence type="ECO:0000256" key="1">
    <source>
        <dbReference type="SAM" id="MobiDB-lite"/>
    </source>
</evidence>
<protein>
    <submittedName>
        <fullName evidence="2">Uncharacterized protein</fullName>
    </submittedName>
</protein>
<dbReference type="AlphaFoldDB" id="W7TIX8"/>
<organism evidence="2 3">
    <name type="scientific">Nannochloropsis gaditana</name>
    <dbReference type="NCBI Taxonomy" id="72520"/>
    <lineage>
        <taxon>Eukaryota</taxon>
        <taxon>Sar</taxon>
        <taxon>Stramenopiles</taxon>
        <taxon>Ochrophyta</taxon>
        <taxon>Eustigmatophyceae</taxon>
        <taxon>Eustigmatales</taxon>
        <taxon>Monodopsidaceae</taxon>
        <taxon>Nannochloropsis</taxon>
    </lineage>
</organism>
<reference evidence="2 3" key="1">
    <citation type="journal article" date="2014" name="Mol. Plant">
        <title>Chromosome Scale Genome Assembly and Transcriptome Profiling of Nannochloropsis gaditana in Nitrogen Depletion.</title>
        <authorList>
            <person name="Corteggiani Carpinelli E."/>
            <person name="Telatin A."/>
            <person name="Vitulo N."/>
            <person name="Forcato C."/>
            <person name="D'Angelo M."/>
            <person name="Schiavon R."/>
            <person name="Vezzi A."/>
            <person name="Giacometti G.M."/>
            <person name="Morosinotto T."/>
            <person name="Valle G."/>
        </authorList>
    </citation>
    <scope>NUCLEOTIDE SEQUENCE [LARGE SCALE GENOMIC DNA]</scope>
    <source>
        <strain evidence="2 3">B-31</strain>
    </source>
</reference>
<proteinExistence type="predicted"/>
<dbReference type="EMBL" id="AZIL01003240">
    <property type="protein sequence ID" value="EWM20286.1"/>
    <property type="molecule type" value="Genomic_DNA"/>
</dbReference>
<evidence type="ECO:0000313" key="3">
    <source>
        <dbReference type="Proteomes" id="UP000019335"/>
    </source>
</evidence>
<keyword evidence="3" id="KW-1185">Reference proteome</keyword>
<dbReference type="Proteomes" id="UP000019335">
    <property type="component" value="Unassembled WGS sequence"/>
</dbReference>
<sequence>MITSLLPTAPSAPQAPSFDKRRGLGWTSWKRGWRSECGGDKMSKCIKSKASRERKSSLVKLFVEPSLLRLLCMSPTTPSCPPLLHNPGHCTCLWMCLLYTFIHLRRVPKASPGVRRLLPSLFGSP</sequence>
<accession>W7TIX8</accession>
<feature type="region of interest" description="Disordered" evidence="1">
    <location>
        <begin position="1"/>
        <end position="20"/>
    </location>
</feature>
<comment type="caution">
    <text evidence="2">The sequence shown here is derived from an EMBL/GenBank/DDBJ whole genome shotgun (WGS) entry which is preliminary data.</text>
</comment>
<gene>
    <name evidence="2" type="ORF">Naga_100858g4</name>
</gene>
<evidence type="ECO:0000313" key="2">
    <source>
        <dbReference type="EMBL" id="EWM20286.1"/>
    </source>
</evidence>